<evidence type="ECO:0000256" key="10">
    <source>
        <dbReference type="ARBA" id="ARBA00029374"/>
    </source>
</evidence>
<dbReference type="PROSITE" id="PS51318">
    <property type="entry name" value="TAT"/>
    <property type="match status" value="1"/>
</dbReference>
<dbReference type="Gene3D" id="3.30.70.20">
    <property type="match status" value="1"/>
</dbReference>
<dbReference type="SUPFAM" id="SSF54862">
    <property type="entry name" value="4Fe-4S ferredoxins"/>
    <property type="match status" value="1"/>
</dbReference>
<evidence type="ECO:0000256" key="1">
    <source>
        <dbReference type="ARBA" id="ARBA00004236"/>
    </source>
</evidence>
<comment type="subcellular location">
    <subcellularLocation>
        <location evidence="1">Cell membrane</location>
    </subcellularLocation>
</comment>
<keyword evidence="11" id="KW-1133">Transmembrane helix</keyword>
<evidence type="ECO:0000256" key="9">
    <source>
        <dbReference type="ARBA" id="ARBA00023136"/>
    </source>
</evidence>
<name>A0A1G8VXA0_9GAMM</name>
<evidence type="ECO:0000256" key="2">
    <source>
        <dbReference type="ARBA" id="ARBA00022475"/>
    </source>
</evidence>
<keyword evidence="7" id="KW-0408">Iron</keyword>
<reference evidence="14" key="1">
    <citation type="submission" date="2016-10" db="EMBL/GenBank/DDBJ databases">
        <authorList>
            <person name="Varghese N."/>
            <person name="Submissions S."/>
        </authorList>
    </citation>
    <scope>NUCLEOTIDE SEQUENCE [LARGE SCALE GENOMIC DNA]</scope>
    <source>
        <strain evidence="14">DSM 23317</strain>
    </source>
</reference>
<dbReference type="InterPro" id="IPR017900">
    <property type="entry name" value="4Fe4S_Fe_S_CS"/>
</dbReference>
<evidence type="ECO:0000313" key="13">
    <source>
        <dbReference type="EMBL" id="SDJ70704.1"/>
    </source>
</evidence>
<evidence type="ECO:0000256" key="5">
    <source>
        <dbReference type="ARBA" id="ARBA00022729"/>
    </source>
</evidence>
<dbReference type="Proteomes" id="UP000199527">
    <property type="component" value="Unassembled WGS sequence"/>
</dbReference>
<feature type="transmembrane region" description="Helical" evidence="11">
    <location>
        <begin position="21"/>
        <end position="41"/>
    </location>
</feature>
<dbReference type="EMBL" id="FNEM01000012">
    <property type="protein sequence ID" value="SDJ70704.1"/>
    <property type="molecule type" value="Genomic_DNA"/>
</dbReference>
<keyword evidence="11" id="KW-0812">Transmembrane</keyword>
<evidence type="ECO:0000256" key="7">
    <source>
        <dbReference type="ARBA" id="ARBA00023004"/>
    </source>
</evidence>
<dbReference type="RefSeq" id="WP_090366192.1">
    <property type="nucleotide sequence ID" value="NZ_FNEM01000012.1"/>
</dbReference>
<evidence type="ECO:0000313" key="14">
    <source>
        <dbReference type="Proteomes" id="UP000199527"/>
    </source>
</evidence>
<dbReference type="AlphaFoldDB" id="A0A1G8VXA0"/>
<dbReference type="PANTHER" id="PTHR42827">
    <property type="entry name" value="IRON-SULFUR CLUSTER-BINDING PROTEIN-RELATED"/>
    <property type="match status" value="1"/>
</dbReference>
<evidence type="ECO:0000256" key="6">
    <source>
        <dbReference type="ARBA" id="ARBA00022737"/>
    </source>
</evidence>
<dbReference type="PROSITE" id="PS51379">
    <property type="entry name" value="4FE4S_FER_2"/>
    <property type="match status" value="1"/>
</dbReference>
<keyword evidence="8" id="KW-0411">Iron-sulfur</keyword>
<keyword evidence="14" id="KW-1185">Reference proteome</keyword>
<dbReference type="InterPro" id="IPR012832">
    <property type="entry name" value="RDH"/>
</dbReference>
<dbReference type="InterPro" id="IPR017896">
    <property type="entry name" value="4Fe4S_Fe-S-bd"/>
</dbReference>
<dbReference type="InterPro" id="IPR006311">
    <property type="entry name" value="TAT_signal"/>
</dbReference>
<dbReference type="NCBIfam" id="TIGR02486">
    <property type="entry name" value="RDH"/>
    <property type="match status" value="1"/>
</dbReference>
<keyword evidence="6" id="KW-0677">Repeat</keyword>
<dbReference type="GO" id="GO:0051539">
    <property type="term" value="F:4 iron, 4 sulfur cluster binding"/>
    <property type="evidence" value="ECO:0007669"/>
    <property type="project" value="UniProtKB-KW"/>
</dbReference>
<keyword evidence="3" id="KW-0004">4Fe-4S</keyword>
<keyword evidence="9 11" id="KW-0472">Membrane</keyword>
<accession>A0A1G8VXA0</accession>
<gene>
    <name evidence="13" type="ORF">SAMN04488540_11223</name>
</gene>
<dbReference type="GO" id="GO:0046872">
    <property type="term" value="F:metal ion binding"/>
    <property type="evidence" value="ECO:0007669"/>
    <property type="project" value="UniProtKB-KW"/>
</dbReference>
<keyword evidence="4" id="KW-0479">Metal-binding</keyword>
<evidence type="ECO:0000256" key="4">
    <source>
        <dbReference type="ARBA" id="ARBA00022723"/>
    </source>
</evidence>
<keyword evidence="5" id="KW-0732">Signal</keyword>
<organism evidence="13 14">
    <name type="scientific">Ferrimonas sediminum</name>
    <dbReference type="NCBI Taxonomy" id="718193"/>
    <lineage>
        <taxon>Bacteria</taxon>
        <taxon>Pseudomonadati</taxon>
        <taxon>Pseudomonadota</taxon>
        <taxon>Gammaproteobacteria</taxon>
        <taxon>Alteromonadales</taxon>
        <taxon>Ferrimonadaceae</taxon>
        <taxon>Ferrimonas</taxon>
    </lineage>
</organism>
<feature type="domain" description="4Fe-4S ferredoxin-type" evidence="12">
    <location>
        <begin position="334"/>
        <end position="363"/>
    </location>
</feature>
<sequence>MTTEPSQTPTGAPVDLERRKLFKLSAVAAGLAASGGAAAWVGNRIQGVPFEGGFPMPVDEAVLKPFAQRNWIFSQAASETMRRKHPERDRLFAEIAGAPGWTFNDGLFAASDYTRPPEQWQSDKPGYQQIDWALFCAASHPLDYLGKMAKFGQPNAPGICSWEQKNLAPHQWQFNSKQDAAVRIKRAAKLFGATRVGITYNDPRWNFEPMFDMFQDKEVSWEEYPFKPKTVIVMLHEMDYDGIRTSPAATSVGAVNKGYTDMAVTAGSLADFIRRLGYQAVASHNDSINKVAYGIMAGLGEGARNGALVAPGLGPRVRISAVLTDLDFVEYDKPRNFGIMEFCRHCKLCADRCPSDAITTDDEPSYAPTYKDADNPDIGWHGQKGVLKFYNDAKKCYKFWHDNNVACTNCIKACPWNKPDFWHHRLIDASNTFTKGPIHSFMREMDTLFGYGNMDVTKAHSLFWNKEV</sequence>
<dbReference type="PANTHER" id="PTHR42827:SF1">
    <property type="entry name" value="IRON-SULFUR CLUSTER-BINDING PROTEIN"/>
    <property type="match status" value="1"/>
</dbReference>
<proteinExistence type="predicted"/>
<keyword evidence="2" id="KW-1003">Cell membrane</keyword>
<dbReference type="OrthoDB" id="165469at2"/>
<dbReference type="PROSITE" id="PS00198">
    <property type="entry name" value="4FE4S_FER_1"/>
    <property type="match status" value="1"/>
</dbReference>
<evidence type="ECO:0000256" key="3">
    <source>
        <dbReference type="ARBA" id="ARBA00022485"/>
    </source>
</evidence>
<comment type="cofactor">
    <cofactor evidence="10">
        <name>corrinoid</name>
        <dbReference type="ChEBI" id="CHEBI:33913"/>
    </cofactor>
</comment>
<evidence type="ECO:0000259" key="12">
    <source>
        <dbReference type="PROSITE" id="PS51379"/>
    </source>
</evidence>
<dbReference type="GO" id="GO:0005886">
    <property type="term" value="C:plasma membrane"/>
    <property type="evidence" value="ECO:0007669"/>
    <property type="project" value="UniProtKB-SubCell"/>
</dbReference>
<evidence type="ECO:0000256" key="11">
    <source>
        <dbReference type="SAM" id="Phobius"/>
    </source>
</evidence>
<evidence type="ECO:0000256" key="8">
    <source>
        <dbReference type="ARBA" id="ARBA00023014"/>
    </source>
</evidence>
<protein>
    <submittedName>
        <fullName evidence="13">Reductive dehalogenase</fullName>
    </submittedName>
</protein>
<dbReference type="Pfam" id="PF13484">
    <property type="entry name" value="Fer4_16"/>
    <property type="match status" value="1"/>
</dbReference>